<evidence type="ECO:0000313" key="2">
    <source>
        <dbReference type="EMBL" id="KAF7402186.1"/>
    </source>
</evidence>
<sequence>MRKTMKNVGVRNDFPAHEHVSKGPKQQQQQQQEQHERILVSYNPIQRTAKEKEEKKKEDEEERDGRRQRLEQQVDLEIHIKTRDTHLSDDSNDHVNHVLPK</sequence>
<feature type="region of interest" description="Disordered" evidence="1">
    <location>
        <begin position="1"/>
        <end position="101"/>
    </location>
</feature>
<evidence type="ECO:0000313" key="3">
    <source>
        <dbReference type="Proteomes" id="UP000600918"/>
    </source>
</evidence>
<dbReference type="Proteomes" id="UP000600918">
    <property type="component" value="Unassembled WGS sequence"/>
</dbReference>
<proteinExistence type="predicted"/>
<dbReference type="EMBL" id="JACSDY010000017">
    <property type="protein sequence ID" value="KAF7402186.1"/>
    <property type="molecule type" value="Genomic_DNA"/>
</dbReference>
<reference evidence="2" key="1">
    <citation type="journal article" date="2020" name="G3 (Bethesda)">
        <title>High-Quality Assemblies for Three Invasive Social Wasps from the &lt;i&gt;Vespula&lt;/i&gt; Genus.</title>
        <authorList>
            <person name="Harrop T.W.R."/>
            <person name="Guhlin J."/>
            <person name="McLaughlin G.M."/>
            <person name="Permina E."/>
            <person name="Stockwell P."/>
            <person name="Gilligan J."/>
            <person name="Le Lec M.F."/>
            <person name="Gruber M.A.M."/>
            <person name="Quinn O."/>
            <person name="Lovegrove M."/>
            <person name="Duncan E.J."/>
            <person name="Remnant E.J."/>
            <person name="Van Eeckhoven J."/>
            <person name="Graham B."/>
            <person name="Knapp R.A."/>
            <person name="Langford K.W."/>
            <person name="Kronenberg Z."/>
            <person name="Press M.O."/>
            <person name="Eacker S.M."/>
            <person name="Wilson-Rankin E.E."/>
            <person name="Purcell J."/>
            <person name="Lester P.J."/>
            <person name="Dearden P.K."/>
        </authorList>
    </citation>
    <scope>NUCLEOTIDE SEQUENCE</scope>
    <source>
        <strain evidence="2">Volc-1</strain>
    </source>
</reference>
<comment type="caution">
    <text evidence="2">The sequence shown here is derived from an EMBL/GenBank/DDBJ whole genome shotgun (WGS) entry which is preliminary data.</text>
</comment>
<organism evidence="2 3">
    <name type="scientific">Vespula pensylvanica</name>
    <name type="common">Western yellow jacket</name>
    <name type="synonym">Wasp</name>
    <dbReference type="NCBI Taxonomy" id="30213"/>
    <lineage>
        <taxon>Eukaryota</taxon>
        <taxon>Metazoa</taxon>
        <taxon>Ecdysozoa</taxon>
        <taxon>Arthropoda</taxon>
        <taxon>Hexapoda</taxon>
        <taxon>Insecta</taxon>
        <taxon>Pterygota</taxon>
        <taxon>Neoptera</taxon>
        <taxon>Endopterygota</taxon>
        <taxon>Hymenoptera</taxon>
        <taxon>Apocrita</taxon>
        <taxon>Aculeata</taxon>
        <taxon>Vespoidea</taxon>
        <taxon>Vespidae</taxon>
        <taxon>Vespinae</taxon>
        <taxon>Vespula</taxon>
    </lineage>
</organism>
<accession>A0A834K8Q5</accession>
<name>A0A834K8Q5_VESPE</name>
<gene>
    <name evidence="2" type="ORF">H0235_015522</name>
</gene>
<dbReference type="AlphaFoldDB" id="A0A834K8Q5"/>
<keyword evidence="3" id="KW-1185">Reference proteome</keyword>
<evidence type="ECO:0000256" key="1">
    <source>
        <dbReference type="SAM" id="MobiDB-lite"/>
    </source>
</evidence>
<feature type="compositionally biased region" description="Basic and acidic residues" evidence="1">
    <location>
        <begin position="48"/>
        <end position="101"/>
    </location>
</feature>
<protein>
    <submittedName>
        <fullName evidence="2">Uncharacterized protein</fullName>
    </submittedName>
</protein>